<keyword evidence="5 11" id="KW-0547">Nucleotide-binding</keyword>
<evidence type="ECO:0000256" key="8">
    <source>
        <dbReference type="ARBA" id="ARBA00022967"/>
    </source>
</evidence>
<evidence type="ECO:0000256" key="3">
    <source>
        <dbReference type="ARBA" id="ARBA00022692"/>
    </source>
</evidence>
<reference evidence="13" key="1">
    <citation type="submission" date="2019-10" db="EMBL/GenBank/DDBJ databases">
        <title>Whole Genome Sequencing and Characterization of Texas Phoenix Palm Decline Phytoplasma Belongs to Lethal Yellowing (16SrIV) Group.</title>
        <authorList>
            <person name="Bao M."/>
        </authorList>
    </citation>
    <scope>NUCLEOTIDE SEQUENCE [LARGE SCALE GENOMIC DNA]</scope>
    <source>
        <strain evidence="13">ACPD</strain>
    </source>
</reference>
<dbReference type="InterPro" id="IPR023214">
    <property type="entry name" value="HAD_sf"/>
</dbReference>
<dbReference type="InterPro" id="IPR059000">
    <property type="entry name" value="ATPase_P-type_domA"/>
</dbReference>
<keyword evidence="8" id="KW-1278">Translocase</keyword>
<keyword evidence="9 11" id="KW-1133">Transmembrane helix</keyword>
<sequence length="663" mass="76056">MRCCKDYQSVDFKAEKQQKRYVFLLIFGILIYFFIFLPLEFFSDKNDYYFLRLFITLIILLLTGYHVISEGFIETFNNTKKNNNFTPNIHVLMTLGALGSVFFLQEFNEAILLIIIFSGANILEEKIERKSQQEIKNLLKKAPTEARLLNSKENNFEFEIIEAKKLKIGDKVLVLNGDQIPSDGIVVYGFSSVDESNITGESVPVEKKIGDKVFGSNINLENTLVIQITEVIEKNVYSQIIKLSQNIKKKISKKAILIKTLEPFYIKFIFFVTFLLFFVSFINYFFQLNISYWEFKNIFYKSVIFITVSSPCALAAADIPATLSAISNLAKKGILLKSGKILDIFSNIDVIAFDKTGTLTKGELEVKEIVFSSDLDSNQKIKYSEILLGMEQKSNHPLAFALQRYFDKKMKLNFFSDLEIVQLLGVGVEATDSNDNKYKIAKYHVFRQYQCDLKIKQKTDELLKKGYTVVYFSHNEKVLILISFFDFLRPESKDVIKYFNKNKIKTIMLTGDNEKVAQNIAKNLNLDFFVSNCLPEDKVKCIRNINKNDNNIVAMVGDGVNDAPVLAHSDVAIALKQGSDVTIDLADIVLMKNDLRKIIYTHKLSLKLNYIVWQNIVFAIIVIFLLSIINFFFPMKLPFVVIAHEASTILVILNCLRLKKDIY</sequence>
<keyword evidence="14" id="KW-1185">Reference proteome</keyword>
<evidence type="ECO:0000259" key="12">
    <source>
        <dbReference type="Pfam" id="PF00122"/>
    </source>
</evidence>
<dbReference type="SFLD" id="SFLDS00003">
    <property type="entry name" value="Haloacid_Dehalogenase"/>
    <property type="match status" value="1"/>
</dbReference>
<dbReference type="EMBL" id="VBRA02000005">
    <property type="protein sequence ID" value="MBP3059281.1"/>
    <property type="molecule type" value="Genomic_DNA"/>
</dbReference>
<comment type="caution">
    <text evidence="13">The sequence shown here is derived from an EMBL/GenBank/DDBJ whole genome shotgun (WGS) entry which is preliminary data.</text>
</comment>
<feature type="transmembrane region" description="Helical" evidence="11">
    <location>
        <begin position="639"/>
        <end position="656"/>
    </location>
</feature>
<keyword evidence="11" id="KW-1003">Cell membrane</keyword>
<dbReference type="PANTHER" id="PTHR43079">
    <property type="entry name" value="PROBABLE CADMIUM/ZINC-TRANSPORTING ATPASE HMA1"/>
    <property type="match status" value="1"/>
</dbReference>
<name>A0ABS5BI81_9MOLU</name>
<evidence type="ECO:0000256" key="7">
    <source>
        <dbReference type="ARBA" id="ARBA00022842"/>
    </source>
</evidence>
<dbReference type="InterPro" id="IPR023299">
    <property type="entry name" value="ATPase_P-typ_cyto_dom_N"/>
</dbReference>
<dbReference type="SUPFAM" id="SSF81665">
    <property type="entry name" value="Calcium ATPase, transmembrane domain M"/>
    <property type="match status" value="1"/>
</dbReference>
<dbReference type="PRINTS" id="PR00119">
    <property type="entry name" value="CATATPASE"/>
</dbReference>
<evidence type="ECO:0000256" key="2">
    <source>
        <dbReference type="ARBA" id="ARBA00006024"/>
    </source>
</evidence>
<evidence type="ECO:0000256" key="9">
    <source>
        <dbReference type="ARBA" id="ARBA00022989"/>
    </source>
</evidence>
<protein>
    <submittedName>
        <fullName evidence="13">Heavy metal translocating P-type ATPase</fullName>
    </submittedName>
</protein>
<gene>
    <name evidence="13" type="ORF">FEF22_000565</name>
</gene>
<dbReference type="Pfam" id="PF00702">
    <property type="entry name" value="Hydrolase"/>
    <property type="match status" value="1"/>
</dbReference>
<dbReference type="InterPro" id="IPR018303">
    <property type="entry name" value="ATPase_P-typ_P_site"/>
</dbReference>
<evidence type="ECO:0000256" key="4">
    <source>
        <dbReference type="ARBA" id="ARBA00022723"/>
    </source>
</evidence>
<accession>A0ABS5BI81</accession>
<dbReference type="Proteomes" id="UP001192346">
    <property type="component" value="Unassembled WGS sequence"/>
</dbReference>
<dbReference type="SFLD" id="SFLDF00027">
    <property type="entry name" value="p-type_atpase"/>
    <property type="match status" value="1"/>
</dbReference>
<feature type="transmembrane region" description="Helical" evidence="11">
    <location>
        <begin position="21"/>
        <end position="43"/>
    </location>
</feature>
<keyword evidence="3 11" id="KW-0812">Transmembrane</keyword>
<keyword evidence="7" id="KW-0460">Magnesium</keyword>
<feature type="transmembrane region" description="Helical" evidence="11">
    <location>
        <begin position="49"/>
        <end position="73"/>
    </location>
</feature>
<dbReference type="SUPFAM" id="SSF56784">
    <property type="entry name" value="HAD-like"/>
    <property type="match status" value="1"/>
</dbReference>
<evidence type="ECO:0000313" key="13">
    <source>
        <dbReference type="EMBL" id="MBP3059281.1"/>
    </source>
</evidence>
<keyword evidence="4 11" id="KW-0479">Metal-binding</keyword>
<dbReference type="PROSITE" id="PS00154">
    <property type="entry name" value="ATPASE_E1_E2"/>
    <property type="match status" value="1"/>
</dbReference>
<dbReference type="InterPro" id="IPR051949">
    <property type="entry name" value="Cation_Transport_ATPase"/>
</dbReference>
<dbReference type="NCBIfam" id="TIGR01494">
    <property type="entry name" value="ATPase_P-type"/>
    <property type="match status" value="1"/>
</dbReference>
<dbReference type="Gene3D" id="3.40.50.1000">
    <property type="entry name" value="HAD superfamily/HAD-like"/>
    <property type="match status" value="1"/>
</dbReference>
<dbReference type="InterPro" id="IPR023298">
    <property type="entry name" value="ATPase_P-typ_TM_dom_sf"/>
</dbReference>
<dbReference type="InterPro" id="IPR027256">
    <property type="entry name" value="P-typ_ATPase_IB"/>
</dbReference>
<keyword evidence="10 11" id="KW-0472">Membrane</keyword>
<dbReference type="NCBIfam" id="TIGR01525">
    <property type="entry name" value="ATPase-IB_hvy"/>
    <property type="match status" value="1"/>
</dbReference>
<dbReference type="Gene3D" id="3.40.1110.10">
    <property type="entry name" value="Calcium-transporting ATPase, cytoplasmic domain N"/>
    <property type="match status" value="1"/>
</dbReference>
<feature type="transmembrane region" description="Helical" evidence="11">
    <location>
        <begin position="610"/>
        <end position="633"/>
    </location>
</feature>
<dbReference type="Pfam" id="PF00122">
    <property type="entry name" value="E1-E2_ATPase"/>
    <property type="match status" value="1"/>
</dbReference>
<evidence type="ECO:0000256" key="10">
    <source>
        <dbReference type="ARBA" id="ARBA00023136"/>
    </source>
</evidence>
<keyword evidence="6 11" id="KW-0067">ATP-binding</keyword>
<evidence type="ECO:0000256" key="11">
    <source>
        <dbReference type="RuleBase" id="RU362081"/>
    </source>
</evidence>
<dbReference type="InterPro" id="IPR001757">
    <property type="entry name" value="P_typ_ATPase"/>
</dbReference>
<evidence type="ECO:0000256" key="1">
    <source>
        <dbReference type="ARBA" id="ARBA00004141"/>
    </source>
</evidence>
<feature type="transmembrane region" description="Helical" evidence="11">
    <location>
        <begin position="85"/>
        <end position="104"/>
    </location>
</feature>
<evidence type="ECO:0000256" key="5">
    <source>
        <dbReference type="ARBA" id="ARBA00022741"/>
    </source>
</evidence>
<dbReference type="Gene3D" id="2.70.150.10">
    <property type="entry name" value="Calcium-transporting ATPase, cytoplasmic transduction domain A"/>
    <property type="match status" value="1"/>
</dbReference>
<dbReference type="SUPFAM" id="SSF81653">
    <property type="entry name" value="Calcium ATPase, transduction domain A"/>
    <property type="match status" value="1"/>
</dbReference>
<evidence type="ECO:0000256" key="6">
    <source>
        <dbReference type="ARBA" id="ARBA00022840"/>
    </source>
</evidence>
<dbReference type="PANTHER" id="PTHR43079:SF1">
    <property type="entry name" value="CADMIUM_ZINC-TRANSPORTING ATPASE HMA1, CHLOROPLASTIC-RELATED"/>
    <property type="match status" value="1"/>
</dbReference>
<comment type="subcellular location">
    <subcellularLocation>
        <location evidence="11">Cell membrane</location>
    </subcellularLocation>
    <subcellularLocation>
        <location evidence="1">Membrane</location>
        <topology evidence="1">Multi-pass membrane protein</topology>
    </subcellularLocation>
</comment>
<feature type="domain" description="P-type ATPase A" evidence="12">
    <location>
        <begin position="143"/>
        <end position="244"/>
    </location>
</feature>
<dbReference type="InterPro" id="IPR036412">
    <property type="entry name" value="HAD-like_sf"/>
</dbReference>
<proteinExistence type="inferred from homology"/>
<feature type="transmembrane region" description="Helical" evidence="11">
    <location>
        <begin position="264"/>
        <end position="286"/>
    </location>
</feature>
<comment type="similarity">
    <text evidence="2 11">Belongs to the cation transport ATPase (P-type) (TC 3.A.3) family. Type IB subfamily.</text>
</comment>
<dbReference type="InterPro" id="IPR008250">
    <property type="entry name" value="ATPase_P-typ_transduc_dom_A_sf"/>
</dbReference>
<dbReference type="SFLD" id="SFLDG00002">
    <property type="entry name" value="C1.7:_P-type_atpase_like"/>
    <property type="match status" value="1"/>
</dbReference>
<organism evidence="13 14">
    <name type="scientific">Texas Phoenix palm phytoplasma</name>
    <dbReference type="NCBI Taxonomy" id="176709"/>
    <lineage>
        <taxon>Bacteria</taxon>
        <taxon>Bacillati</taxon>
        <taxon>Mycoplasmatota</taxon>
        <taxon>Mollicutes</taxon>
        <taxon>Acholeplasmatales</taxon>
        <taxon>Acholeplasmataceae</taxon>
        <taxon>Candidatus Phytoplasma</taxon>
        <taxon>16SrIV (Coconut lethal yellows group)</taxon>
    </lineage>
</organism>
<evidence type="ECO:0000313" key="14">
    <source>
        <dbReference type="Proteomes" id="UP001192346"/>
    </source>
</evidence>
<dbReference type="InterPro" id="IPR044492">
    <property type="entry name" value="P_typ_ATPase_HD_dom"/>
</dbReference>